<protein>
    <submittedName>
        <fullName evidence="1">Uncharacterized protein</fullName>
    </submittedName>
</protein>
<gene>
    <name evidence="1" type="ORF">M8318_22350</name>
</gene>
<evidence type="ECO:0000313" key="1">
    <source>
        <dbReference type="EMBL" id="MCU6680393.1"/>
    </source>
</evidence>
<dbReference type="EMBL" id="JAMHKS010000078">
    <property type="protein sequence ID" value="MCU6680393.1"/>
    <property type="molecule type" value="Genomic_DNA"/>
</dbReference>
<dbReference type="RefSeq" id="WP_262664606.1">
    <property type="nucleotide sequence ID" value="NZ_JAMHKS010000078.1"/>
</dbReference>
<reference evidence="1" key="1">
    <citation type="submission" date="2022-05" db="EMBL/GenBank/DDBJ databases">
        <title>Description of a novel species of Leclercia; Leclercia tamurae and the Proposal for a Novel Genus Silvania gen. nov. Containing Two Novel Species Silvania hatchlandensis sp. nov. and Silvania confinis sp. nov. Isolated from the Rhizosphere of Oak.</title>
        <authorList>
            <person name="Maddock D.W."/>
            <person name="Brady C.L."/>
            <person name="Denman S."/>
            <person name="Arnold D."/>
        </authorList>
    </citation>
    <scope>NUCLEOTIDE SEQUENCE</scope>
    <source>
        <strain evidence="1">H6S3</strain>
    </source>
</reference>
<dbReference type="Proteomes" id="UP001062027">
    <property type="component" value="Unassembled WGS sequence"/>
</dbReference>
<evidence type="ECO:0000313" key="2">
    <source>
        <dbReference type="Proteomes" id="UP001062027"/>
    </source>
</evidence>
<sequence length="191" mass="21254">MGASKNTKSAKVASDDLVFLTGVELQKATESHVHTFGNGFKCRTETRGYITPGNKSPLELVINKPSGFIALWEKGSILHWRFQEASLVALRDPEKIKDKTRILIGRALLAWGDAVPIMFSEQKDNWDFEIAVRNADDCDINGCTLASAFFPDAGQHELVITQKYLNCLKKSKQIPSPMNLAMCLDFVISLH</sequence>
<accession>A0ABT2RHU4</accession>
<name>A0ABT2RHU4_9ENTR</name>
<keyword evidence="2" id="KW-1185">Reference proteome</keyword>
<comment type="caution">
    <text evidence="1">The sequence shown here is derived from an EMBL/GenBank/DDBJ whole genome shotgun (WGS) entry which is preliminary data.</text>
</comment>
<organism evidence="1 2">
    <name type="scientific">Leclercia tamurae</name>
    <dbReference type="NCBI Taxonomy" id="2926467"/>
    <lineage>
        <taxon>Bacteria</taxon>
        <taxon>Pseudomonadati</taxon>
        <taxon>Pseudomonadota</taxon>
        <taxon>Gammaproteobacteria</taxon>
        <taxon>Enterobacterales</taxon>
        <taxon>Enterobacteriaceae</taxon>
        <taxon>Leclercia</taxon>
    </lineage>
</organism>
<dbReference type="SUPFAM" id="SSF55486">
    <property type="entry name" value="Metalloproteases ('zincins'), catalytic domain"/>
    <property type="match status" value="1"/>
</dbReference>
<proteinExistence type="predicted"/>